<proteinExistence type="inferred from homology"/>
<dbReference type="GO" id="GO:0006412">
    <property type="term" value="P:translation"/>
    <property type="evidence" value="ECO:0007669"/>
    <property type="project" value="InterPro"/>
</dbReference>
<dbReference type="PANTHER" id="PTHR15680:SF9">
    <property type="entry name" value="LARGE RIBOSOMAL SUBUNIT PROTEIN BL19M"/>
    <property type="match status" value="1"/>
</dbReference>
<dbReference type="InterPro" id="IPR038657">
    <property type="entry name" value="Ribosomal_bL19_sf"/>
</dbReference>
<dbReference type="Pfam" id="PF01245">
    <property type="entry name" value="Ribosomal_L19"/>
    <property type="match status" value="1"/>
</dbReference>
<dbReference type="Gene3D" id="2.30.30.790">
    <property type="match status" value="1"/>
</dbReference>
<dbReference type="PANTHER" id="PTHR15680">
    <property type="entry name" value="RIBOSOMAL PROTEIN L19"/>
    <property type="match status" value="1"/>
</dbReference>
<dbReference type="PROSITE" id="PS01015">
    <property type="entry name" value="RIBOSOMAL_L19"/>
    <property type="match status" value="1"/>
</dbReference>
<organism evidence="4">
    <name type="scientific">Campylaephora sungminbooi</name>
    <dbReference type="NCBI Taxonomy" id="1896769"/>
    <lineage>
        <taxon>Eukaryota</taxon>
        <taxon>Rhodophyta</taxon>
        <taxon>Florideophyceae</taxon>
        <taxon>Rhodymeniophycidae</taxon>
        <taxon>Ceramiales</taxon>
        <taxon>Ceramiaceae</taxon>
        <taxon>Campylaephora</taxon>
    </lineage>
</organism>
<dbReference type="InterPro" id="IPR001857">
    <property type="entry name" value="Ribosomal_bL19"/>
</dbReference>
<dbReference type="GeneID" id="29078036"/>
<keyword evidence="2 4" id="KW-0689">Ribosomal protein</keyword>
<dbReference type="SUPFAM" id="SSF50104">
    <property type="entry name" value="Translation proteins SH3-like domain"/>
    <property type="match status" value="1"/>
</dbReference>
<dbReference type="EMBL" id="KR025491">
    <property type="protein sequence ID" value="AKU47384.1"/>
    <property type="molecule type" value="Genomic_DNA"/>
</dbReference>
<comment type="similarity">
    <text evidence="1">Belongs to the bacterial ribosomal protein bL19 family.</text>
</comment>
<sequence length="124" mass="14569">MNTLIHKISPDIIIERIEQKYKKENIPNLHIGDHIKIQTLIQEGNKERIQTVDGVIISKNNSRLNTTITIRKVLQNIGVERVYLIHSPRIISISIIKRAKVRRAKLYYLRYRSGKATRLKQKFD</sequence>
<gene>
    <name evidence="4" type="primary">rpl19</name>
</gene>
<accession>A0A1B0RRI4</accession>
<evidence type="ECO:0000256" key="1">
    <source>
        <dbReference type="ARBA" id="ARBA00005781"/>
    </source>
</evidence>
<evidence type="ECO:0000256" key="2">
    <source>
        <dbReference type="ARBA" id="ARBA00022980"/>
    </source>
</evidence>
<keyword evidence="4" id="KW-0934">Plastid</keyword>
<dbReference type="GO" id="GO:0005840">
    <property type="term" value="C:ribosome"/>
    <property type="evidence" value="ECO:0007669"/>
    <property type="project" value="UniProtKB-KW"/>
</dbReference>
<evidence type="ECO:0000256" key="3">
    <source>
        <dbReference type="ARBA" id="ARBA00023274"/>
    </source>
</evidence>
<dbReference type="AlphaFoldDB" id="A0A1B0RRI4"/>
<dbReference type="HAMAP" id="MF_00402">
    <property type="entry name" value="Ribosomal_bL19"/>
    <property type="match status" value="1"/>
</dbReference>
<keyword evidence="3" id="KW-0687">Ribonucleoprotein</keyword>
<dbReference type="PIRSF" id="PIRSF002191">
    <property type="entry name" value="Ribosomal_L19"/>
    <property type="match status" value="1"/>
</dbReference>
<dbReference type="PRINTS" id="PR00061">
    <property type="entry name" value="RIBOSOMALL19"/>
</dbReference>
<dbReference type="InterPro" id="IPR018257">
    <property type="entry name" value="Ribosomal_bL19_CS"/>
</dbReference>
<protein>
    <submittedName>
        <fullName evidence="4">Ribosomal protein L19</fullName>
    </submittedName>
</protein>
<name>A0A1B0RRI4_9FLOR</name>
<dbReference type="NCBIfam" id="TIGR01024">
    <property type="entry name" value="rplS_bact"/>
    <property type="match status" value="1"/>
</dbReference>
<dbReference type="InterPro" id="IPR008991">
    <property type="entry name" value="Translation_prot_SH3-like_sf"/>
</dbReference>
<dbReference type="GO" id="GO:0003735">
    <property type="term" value="F:structural constituent of ribosome"/>
    <property type="evidence" value="ECO:0007669"/>
    <property type="project" value="InterPro"/>
</dbReference>
<geneLocation type="plastid" evidence="4"/>
<evidence type="ECO:0000313" key="4">
    <source>
        <dbReference type="EMBL" id="AKU47384.1"/>
    </source>
</evidence>
<reference evidence="4" key="1">
    <citation type="journal article" date="2016" name="Bot. Marina">
        <title>Genomic and phylogenetic analysis of Ceramium cimbricum (Ceramiales, Rhodophyta) from the Atlantic and Pacific Oceans supports the naming of a new invasive Pacific entity Ceramium sungminbooi sp. nov.</title>
        <authorList>
            <person name="Hughey J.R."/>
            <person name="Boo G.H."/>
        </authorList>
    </citation>
    <scope>NUCLEOTIDE SEQUENCE</scope>
</reference>
<dbReference type="GO" id="GO:1990904">
    <property type="term" value="C:ribonucleoprotein complex"/>
    <property type="evidence" value="ECO:0007669"/>
    <property type="project" value="UniProtKB-KW"/>
</dbReference>
<dbReference type="RefSeq" id="YP_009300465.1">
    <property type="nucleotide sequence ID" value="NC_031211.1"/>
</dbReference>